<evidence type="ECO:0000313" key="1">
    <source>
        <dbReference type="EMBL" id="ESE40936.1"/>
    </source>
</evidence>
<reference evidence="1 2" key="1">
    <citation type="journal article" date="2013" name="Genome Announc.">
        <title>Draft Genome Sequence of Shewanella decolorationis S12, a Dye-Degrading Bacterium Isolated from a Wastewater Treatment Plant.</title>
        <authorList>
            <person name="Xu M."/>
            <person name="Fang Y."/>
            <person name="Liu J."/>
            <person name="Chen X."/>
            <person name="Sun G."/>
            <person name="Guo J."/>
            <person name="Hua Z."/>
            <person name="Tu Q."/>
            <person name="Wu L."/>
            <person name="Zhou J."/>
            <person name="Liu X."/>
        </authorList>
    </citation>
    <scope>NUCLEOTIDE SEQUENCE [LARGE SCALE GENOMIC DNA]</scope>
    <source>
        <strain evidence="1 2">S12</strain>
    </source>
</reference>
<comment type="caution">
    <text evidence="1">The sequence shown here is derived from an EMBL/GenBank/DDBJ whole genome shotgun (WGS) entry which is preliminary data.</text>
</comment>
<proteinExistence type="predicted"/>
<name>A0ABN0PLH1_9GAMM</name>
<protein>
    <submittedName>
        <fullName evidence="1">Uncharacterized protein</fullName>
    </submittedName>
</protein>
<sequence>MLNLLYSDVFHLTILLGLAAKPSQQHYFEISLKTIFKTVPSV</sequence>
<accession>A0ABN0PLH1</accession>
<dbReference type="Proteomes" id="UP000017548">
    <property type="component" value="Unassembled WGS sequence"/>
</dbReference>
<keyword evidence="2" id="KW-1185">Reference proteome</keyword>
<evidence type="ECO:0000313" key="2">
    <source>
        <dbReference type="Proteomes" id="UP000017548"/>
    </source>
</evidence>
<gene>
    <name evidence="1" type="ORF">SHD_2493</name>
</gene>
<dbReference type="EMBL" id="AXZL01000068">
    <property type="protein sequence ID" value="ESE40936.1"/>
    <property type="molecule type" value="Genomic_DNA"/>
</dbReference>
<organism evidence="1 2">
    <name type="scientific">Shewanella decolorationis S12</name>
    <dbReference type="NCBI Taxonomy" id="1353536"/>
    <lineage>
        <taxon>Bacteria</taxon>
        <taxon>Pseudomonadati</taxon>
        <taxon>Pseudomonadota</taxon>
        <taxon>Gammaproteobacteria</taxon>
        <taxon>Alteromonadales</taxon>
        <taxon>Shewanellaceae</taxon>
        <taxon>Shewanella</taxon>
    </lineage>
</organism>